<organism evidence="2 4">
    <name type="scientific">Plasmodiophora brassicae</name>
    <name type="common">Clubroot disease agent</name>
    <dbReference type="NCBI Taxonomy" id="37360"/>
    <lineage>
        <taxon>Eukaryota</taxon>
        <taxon>Sar</taxon>
        <taxon>Rhizaria</taxon>
        <taxon>Endomyxa</taxon>
        <taxon>Phytomyxea</taxon>
        <taxon>Plasmodiophorida</taxon>
        <taxon>Plasmodiophoridae</taxon>
        <taxon>Plasmodiophora</taxon>
    </lineage>
</organism>
<dbReference type="OrthoDB" id="10266265at2759"/>
<dbReference type="Proteomes" id="UP000290189">
    <property type="component" value="Unassembled WGS sequence"/>
</dbReference>
<dbReference type="InterPro" id="IPR036045">
    <property type="entry name" value="Sec1-like_sf"/>
</dbReference>
<proteinExistence type="inferred from homology"/>
<dbReference type="PIRSF" id="PIRSF005715">
    <property type="entry name" value="VPS45_Sec1"/>
    <property type="match status" value="1"/>
</dbReference>
<protein>
    <recommendedName>
        <fullName evidence="6">Vacuolar protein sorting-associated protein 45</fullName>
    </recommendedName>
</protein>
<evidence type="ECO:0000256" key="1">
    <source>
        <dbReference type="ARBA" id="ARBA00009884"/>
    </source>
</evidence>
<geneLocation type="mitochondrion" evidence="3"/>
<dbReference type="Pfam" id="PF00995">
    <property type="entry name" value="Sec1"/>
    <property type="match status" value="1"/>
</dbReference>
<dbReference type="STRING" id="37360.A0A0G4IUL9"/>
<dbReference type="OMA" id="VHQLNNA"/>
<dbReference type="Gene3D" id="1.25.40.60">
    <property type="match status" value="1"/>
</dbReference>
<dbReference type="InterPro" id="IPR043154">
    <property type="entry name" value="Sec-1-like_dom1"/>
</dbReference>
<dbReference type="Proteomes" id="UP000039324">
    <property type="component" value="Unassembled WGS sequence"/>
</dbReference>
<keyword evidence="3" id="KW-0496">Mitochondrion</keyword>
<dbReference type="Gene3D" id="3.90.830.10">
    <property type="entry name" value="Syntaxin Binding Protein 1, Chain A, domain 2"/>
    <property type="match status" value="1"/>
</dbReference>
<dbReference type="GO" id="GO:0016192">
    <property type="term" value="P:vesicle-mediated transport"/>
    <property type="evidence" value="ECO:0007669"/>
    <property type="project" value="InterPro"/>
</dbReference>
<dbReference type="EMBL" id="OVEO01000004">
    <property type="protein sequence ID" value="SPQ95741.1"/>
    <property type="molecule type" value="Genomic_DNA"/>
</dbReference>
<dbReference type="PANTHER" id="PTHR11679">
    <property type="entry name" value="VESICLE PROTEIN SORTING-ASSOCIATED"/>
    <property type="match status" value="1"/>
</dbReference>
<sequence>MTLTDAVADYVKRMVSLPSVKGMKSLILDQETSGIVGLAYTQTLALDNSVYIVERIDAKSKEMMSHLKAVVFVRPTMPNIGLLKGLLKNPQYQEFHLFFSNILPREMLRDLAEADAYDLVKEVHEYYADYFAIGSDLFSVNMPLTFSLFGDSWGDAENAKFNRICDSLLSLALSLKTRPVVRYQGSSPLCDRIAKRVEQVMAGQRDLFSFGSDSNVRPLLLVLDRREDPVTPLLMQWTYRSILHEVIGMHNNRLSIRDKEDKQGKVGKKEVVLGDDDAFYKSSALLNFGDLGVAVRAMVQGYQKKTKTDRQLDTIEAMQRFVENYSEYLAESTSVSKHVGLVSELSRIVEERNLMELSAIQQSLSCEHSHTQALRSVLDTIKDPKFHDEDKLRIVCLYALRYEQEQNDTATCLSLLRDRSTDETFRSRVALVSQLLRYAGSSVRTQDLYLNKDIFAKATNLLSSGIKGVENIFTQHDPLLARTADAIRKGRLKTTEFPIAGSNPQLEHSTKQVFIFIVGGATYEEAACIAQINKDNRDCQFLLGGTTFHNSTSFLDDIALGNNTSPFTAVDLT</sequence>
<dbReference type="Gene3D" id="3.40.50.2060">
    <property type="match status" value="1"/>
</dbReference>
<dbReference type="SUPFAM" id="SSF56815">
    <property type="entry name" value="Sec1/munc18-like (SM) proteins"/>
    <property type="match status" value="1"/>
</dbReference>
<evidence type="ECO:0000313" key="4">
    <source>
        <dbReference type="Proteomes" id="UP000039324"/>
    </source>
</evidence>
<accession>A0A0G4IUL9</accession>
<dbReference type="InterPro" id="IPR043127">
    <property type="entry name" value="Sec-1-like_dom3a"/>
</dbReference>
<dbReference type="AlphaFoldDB" id="A0A0G4IUL9"/>
<reference evidence="3 5" key="2">
    <citation type="submission" date="2018-03" db="EMBL/GenBank/DDBJ databases">
        <authorList>
            <person name="Fogelqvist J."/>
        </authorList>
    </citation>
    <scope>NUCLEOTIDE SEQUENCE [LARGE SCALE GENOMIC DNA]</scope>
</reference>
<evidence type="ECO:0000313" key="5">
    <source>
        <dbReference type="Proteomes" id="UP000290189"/>
    </source>
</evidence>
<evidence type="ECO:0000313" key="2">
    <source>
        <dbReference type="EMBL" id="CEO98970.1"/>
    </source>
</evidence>
<evidence type="ECO:0000313" key="3">
    <source>
        <dbReference type="EMBL" id="SPQ95741.1"/>
    </source>
</evidence>
<name>A0A0G4IUL9_PLABS</name>
<dbReference type="InterPro" id="IPR027482">
    <property type="entry name" value="Sec1-like_dom2"/>
</dbReference>
<comment type="similarity">
    <text evidence="1">Belongs to the STXBP/unc-18/SEC1 family.</text>
</comment>
<gene>
    <name evidence="2" type="ORF">PBRA_007084</name>
    <name evidence="3" type="ORF">PLBR_LOCUS2956</name>
</gene>
<dbReference type="EMBL" id="CDSF01000088">
    <property type="protein sequence ID" value="CEO98970.1"/>
    <property type="molecule type" value="Genomic_DNA"/>
</dbReference>
<reference evidence="2 4" key="1">
    <citation type="submission" date="2015-02" db="EMBL/GenBank/DDBJ databases">
        <authorList>
            <person name="Chooi Y.-H."/>
        </authorList>
    </citation>
    <scope>NUCLEOTIDE SEQUENCE [LARGE SCALE GENOMIC DNA]</scope>
    <source>
        <strain evidence="2">E3</strain>
    </source>
</reference>
<evidence type="ECO:0008006" key="6">
    <source>
        <dbReference type="Google" id="ProtNLM"/>
    </source>
</evidence>
<dbReference type="InterPro" id="IPR001619">
    <property type="entry name" value="Sec1-like"/>
</dbReference>
<keyword evidence="4" id="KW-1185">Reference proteome</keyword>
<dbReference type="Gene3D" id="3.40.50.1910">
    <property type="match status" value="1"/>
</dbReference>